<dbReference type="PANTHER" id="PTHR15854:SF2">
    <property type="entry name" value="MARVEL DOMAIN-CONTAINING PROTEIN-RELATED"/>
    <property type="match status" value="1"/>
</dbReference>
<evidence type="ECO:0000313" key="5">
    <source>
        <dbReference type="WBParaSite" id="DME_0000790401-mRNA-1"/>
    </source>
</evidence>
<protein>
    <submittedName>
        <fullName evidence="5">DUF1794 domain-containing protein</fullName>
    </submittedName>
</protein>
<reference evidence="5" key="1">
    <citation type="submission" date="2017-02" db="UniProtKB">
        <authorList>
            <consortium name="WormBaseParasite"/>
        </authorList>
    </citation>
    <scope>IDENTIFICATION</scope>
</reference>
<organism evidence="3 5">
    <name type="scientific">Dracunculus medinensis</name>
    <name type="common">Guinea worm</name>
    <dbReference type="NCBI Taxonomy" id="318479"/>
    <lineage>
        <taxon>Eukaryota</taxon>
        <taxon>Metazoa</taxon>
        <taxon>Ecdysozoa</taxon>
        <taxon>Nematoda</taxon>
        <taxon>Chromadorea</taxon>
        <taxon>Rhabditida</taxon>
        <taxon>Spirurina</taxon>
        <taxon>Dracunculoidea</taxon>
        <taxon>Dracunculidae</taxon>
        <taxon>Dracunculus</taxon>
    </lineage>
</organism>
<dbReference type="SUPFAM" id="SSF50814">
    <property type="entry name" value="Lipocalins"/>
    <property type="match status" value="1"/>
</dbReference>
<dbReference type="Proteomes" id="UP000038040">
    <property type="component" value="Unplaced"/>
</dbReference>
<name>A0A0N4UJQ6_DRAME</name>
<gene>
    <name evidence="2" type="ORF">DME_LOCUS2029</name>
</gene>
<dbReference type="InterPro" id="IPR014878">
    <property type="entry name" value="THAP4-like_heme-bd"/>
</dbReference>
<dbReference type="InterPro" id="IPR012674">
    <property type="entry name" value="Calycin"/>
</dbReference>
<evidence type="ECO:0000313" key="3">
    <source>
        <dbReference type="Proteomes" id="UP000038040"/>
    </source>
</evidence>
<sequence length="159" mass="18406">MPIAFLIGRWRSEFSGKAFFPTIPKFTYGEELNFSAHGYFSANGFLRYISYAWSNSDGSEMHSEYGFITVENGTRNLVMNTVMSNGFITIEKGIENSQSIEFTLKRIGRLNFSHDLPVTSMVRIWTLLDENRLENQLWMSTITHRLTKHTSIIYDRICP</sequence>
<feature type="domain" description="THAP4-like heme-binding" evidence="1">
    <location>
        <begin position="2"/>
        <end position="156"/>
    </location>
</feature>
<dbReference type="Pfam" id="PF08768">
    <property type="entry name" value="THAP4_heme-bd"/>
    <property type="match status" value="1"/>
</dbReference>
<dbReference type="PANTHER" id="PTHR15854">
    <property type="entry name" value="THAP4 PROTEIN"/>
    <property type="match status" value="1"/>
</dbReference>
<reference evidence="2 4" key="2">
    <citation type="submission" date="2018-11" db="EMBL/GenBank/DDBJ databases">
        <authorList>
            <consortium name="Pathogen Informatics"/>
        </authorList>
    </citation>
    <scope>NUCLEOTIDE SEQUENCE [LARGE SCALE GENOMIC DNA]</scope>
</reference>
<evidence type="ECO:0000313" key="4">
    <source>
        <dbReference type="Proteomes" id="UP000274756"/>
    </source>
</evidence>
<accession>A0A0N4UJQ6</accession>
<proteinExistence type="predicted"/>
<dbReference type="InterPro" id="IPR045165">
    <property type="entry name" value="Nitrobindin"/>
</dbReference>
<dbReference type="Gene3D" id="2.40.128.20">
    <property type="match status" value="1"/>
</dbReference>
<evidence type="ECO:0000259" key="1">
    <source>
        <dbReference type="Pfam" id="PF08768"/>
    </source>
</evidence>
<dbReference type="CDD" id="cd07828">
    <property type="entry name" value="lipocalin_heme-bd-THAP4-like"/>
    <property type="match status" value="1"/>
</dbReference>
<evidence type="ECO:0000313" key="2">
    <source>
        <dbReference type="EMBL" id="VDN52056.1"/>
    </source>
</evidence>
<dbReference type="WBParaSite" id="DME_0000790401-mRNA-1">
    <property type="protein sequence ID" value="DME_0000790401-mRNA-1"/>
    <property type="gene ID" value="DME_0000790401"/>
</dbReference>
<dbReference type="OrthoDB" id="58529at2759"/>
<keyword evidence="4" id="KW-1185">Reference proteome</keyword>
<dbReference type="Proteomes" id="UP000274756">
    <property type="component" value="Unassembled WGS sequence"/>
</dbReference>
<dbReference type="EMBL" id="UYYG01000042">
    <property type="protein sequence ID" value="VDN52056.1"/>
    <property type="molecule type" value="Genomic_DNA"/>
</dbReference>
<dbReference type="AlphaFoldDB" id="A0A0N4UJQ6"/>